<dbReference type="Pfam" id="PF01022">
    <property type="entry name" value="HTH_5"/>
    <property type="match status" value="1"/>
</dbReference>
<protein>
    <submittedName>
        <fullName evidence="2">Regulatory protein ArsR</fullName>
    </submittedName>
</protein>
<dbReference type="STRING" id="572478.Vdis_0546"/>
<dbReference type="KEGG" id="vdi:Vdis_0546"/>
<dbReference type="AlphaFoldDB" id="E1QUU1"/>
<reference evidence="3" key="2">
    <citation type="journal article" date="2010" name="Stand. Genomic Sci.">
        <title>Complete genome sequence of Vulcanisaeta distributa type strain (IC-017T).</title>
        <authorList>
            <person name="Mavromatis K."/>
            <person name="Sikorski J."/>
            <person name="Pabst E."/>
            <person name="Teshima H."/>
            <person name="Lapidus A."/>
            <person name="Lucas S."/>
            <person name="Nolan M."/>
            <person name="Glavina Del Rio T."/>
            <person name="Cheng J."/>
            <person name="Bruce D."/>
            <person name="Goodwin L."/>
            <person name="Pitluck S."/>
            <person name="Liolios K."/>
            <person name="Ivanova N."/>
            <person name="Mikhailova N."/>
            <person name="Pati A."/>
            <person name="Chen A."/>
            <person name="Palaniappan K."/>
            <person name="Land M."/>
            <person name="Hauser L."/>
            <person name="Chang Y."/>
            <person name="Jeffries C."/>
            <person name="Rohde M."/>
            <person name="Spring S."/>
            <person name="Goker M."/>
            <person name="Wirth R."/>
            <person name="Woyke T."/>
            <person name="Bristow J."/>
            <person name="Eisen J."/>
            <person name="Markowitz V."/>
            <person name="Hugenholtz P."/>
            <person name="Klenk H."/>
            <person name="Kyrpides N."/>
        </authorList>
    </citation>
    <scope>NUCLEOTIDE SEQUENCE [LARGE SCALE GENOMIC DNA]</scope>
    <source>
        <strain evidence="3">DSM 14429 / JCM 11212 / NBRC 100878 / IC-017</strain>
    </source>
</reference>
<keyword evidence="3" id="KW-1185">Reference proteome</keyword>
<dbReference type="EMBL" id="CP002100">
    <property type="protein sequence ID" value="ADN49944.1"/>
    <property type="molecule type" value="Genomic_DNA"/>
</dbReference>
<dbReference type="Proteomes" id="UP000006681">
    <property type="component" value="Chromosome"/>
</dbReference>
<feature type="domain" description="HTH arsR-type" evidence="1">
    <location>
        <begin position="42"/>
        <end position="85"/>
    </location>
</feature>
<dbReference type="OrthoDB" id="26039at2157"/>
<proteinExistence type="predicted"/>
<sequence>MNAVVKPEIVVTLNGENIGVIPRYDSEYVLMRERDFNVILDNTNLEIMLAVISGHNTFTQIMKRTNLQRGKLSRHLRRMLNAGWIIKSGNRYLPSGRIYVVYDVRDVDGEIMLSILMSKGAFIDPFHGLVIINGEPLSNYCSTCPLRQACVNNVKSLARKYNIELRGAEPSEAYVELFRELVRRDLIRKFKSGWRIVVMK</sequence>
<dbReference type="InterPro" id="IPR036390">
    <property type="entry name" value="WH_DNA-bd_sf"/>
</dbReference>
<organism evidence="2 3">
    <name type="scientific">Vulcanisaeta distributa (strain DSM 14429 / JCM 11212 / NBRC 100878 / IC-017)</name>
    <dbReference type="NCBI Taxonomy" id="572478"/>
    <lineage>
        <taxon>Archaea</taxon>
        <taxon>Thermoproteota</taxon>
        <taxon>Thermoprotei</taxon>
        <taxon>Thermoproteales</taxon>
        <taxon>Thermoproteaceae</taxon>
        <taxon>Vulcanisaeta</taxon>
    </lineage>
</organism>
<evidence type="ECO:0000259" key="1">
    <source>
        <dbReference type="Pfam" id="PF01022"/>
    </source>
</evidence>
<dbReference type="Gene3D" id="1.10.10.10">
    <property type="entry name" value="Winged helix-like DNA-binding domain superfamily/Winged helix DNA-binding domain"/>
    <property type="match status" value="1"/>
</dbReference>
<dbReference type="RefSeq" id="WP_013335669.1">
    <property type="nucleotide sequence ID" value="NC_014537.1"/>
</dbReference>
<dbReference type="HOGENOM" id="CLU_116130_0_0_2"/>
<dbReference type="SUPFAM" id="SSF46785">
    <property type="entry name" value="Winged helix' DNA-binding domain"/>
    <property type="match status" value="1"/>
</dbReference>
<gene>
    <name evidence="2" type="ordered locus">Vdis_0546</name>
</gene>
<evidence type="ECO:0000313" key="3">
    <source>
        <dbReference type="Proteomes" id="UP000006681"/>
    </source>
</evidence>
<dbReference type="GO" id="GO:0003700">
    <property type="term" value="F:DNA-binding transcription factor activity"/>
    <property type="evidence" value="ECO:0007669"/>
    <property type="project" value="InterPro"/>
</dbReference>
<accession>E1QUU1</accession>
<dbReference type="CDD" id="cd00090">
    <property type="entry name" value="HTH_ARSR"/>
    <property type="match status" value="1"/>
</dbReference>
<dbReference type="InterPro" id="IPR001845">
    <property type="entry name" value="HTH_ArsR_DNA-bd_dom"/>
</dbReference>
<dbReference type="GeneID" id="9751466"/>
<reference evidence="2 3" key="1">
    <citation type="journal article" date="2010" name="Stand. Genomic Sci.">
        <title>Complete genome sequence of Vulcanisaeta distributa type strain (IC-017).</title>
        <authorList>
            <person name="Mavromatis K."/>
            <person name="Sikorski J."/>
            <person name="Pabst E."/>
            <person name="Teshima H."/>
            <person name="Lapidus A."/>
            <person name="Lucas S."/>
            <person name="Nolan M."/>
            <person name="Glavina Del Rio T."/>
            <person name="Cheng J.F."/>
            <person name="Bruce D."/>
            <person name="Goodwin L."/>
            <person name="Pitluck S."/>
            <person name="Liolios K."/>
            <person name="Ivanova N."/>
            <person name="Mikhailova N."/>
            <person name="Pati A."/>
            <person name="Chen A."/>
            <person name="Palaniappan K."/>
            <person name="Land M."/>
            <person name="Hauser L."/>
            <person name="Chang Y.J."/>
            <person name="Jeffries C.D."/>
            <person name="Rohde M."/>
            <person name="Spring S."/>
            <person name="Goker M."/>
            <person name="Wirth R."/>
            <person name="Woyke T."/>
            <person name="Bristow J."/>
            <person name="Eisen J.A."/>
            <person name="Markowitz V."/>
            <person name="Hugenholtz P."/>
            <person name="Klenk H.P."/>
            <person name="Kyrpides N.C."/>
        </authorList>
    </citation>
    <scope>NUCLEOTIDE SEQUENCE [LARGE SCALE GENOMIC DNA]</scope>
    <source>
        <strain evidence="3">DSM 14429 / JCM 11212 / NBRC 100878 / IC-017</strain>
    </source>
</reference>
<evidence type="ECO:0000313" key="2">
    <source>
        <dbReference type="EMBL" id="ADN49944.1"/>
    </source>
</evidence>
<dbReference type="InterPro" id="IPR036388">
    <property type="entry name" value="WH-like_DNA-bd_sf"/>
</dbReference>
<dbReference type="InterPro" id="IPR011991">
    <property type="entry name" value="ArsR-like_HTH"/>
</dbReference>
<name>E1QUU1_VULDI</name>
<dbReference type="eggNOG" id="arCOG06017">
    <property type="taxonomic scope" value="Archaea"/>
</dbReference>